<dbReference type="AlphaFoldDB" id="A0AAV2FD33"/>
<evidence type="ECO:0000313" key="1">
    <source>
        <dbReference type="EMBL" id="CAL1395345.1"/>
    </source>
</evidence>
<dbReference type="EMBL" id="OZ034819">
    <property type="protein sequence ID" value="CAL1395345.1"/>
    <property type="molecule type" value="Genomic_DNA"/>
</dbReference>
<reference evidence="1 2" key="1">
    <citation type="submission" date="2024-04" db="EMBL/GenBank/DDBJ databases">
        <authorList>
            <person name="Fracassetti M."/>
        </authorList>
    </citation>
    <scope>NUCLEOTIDE SEQUENCE [LARGE SCALE GENOMIC DNA]</scope>
</reference>
<dbReference type="Proteomes" id="UP001497516">
    <property type="component" value="Chromosome 6"/>
</dbReference>
<evidence type="ECO:0000313" key="2">
    <source>
        <dbReference type="Proteomes" id="UP001497516"/>
    </source>
</evidence>
<keyword evidence="2" id="KW-1185">Reference proteome</keyword>
<proteinExistence type="predicted"/>
<organism evidence="1 2">
    <name type="scientific">Linum trigynum</name>
    <dbReference type="NCBI Taxonomy" id="586398"/>
    <lineage>
        <taxon>Eukaryota</taxon>
        <taxon>Viridiplantae</taxon>
        <taxon>Streptophyta</taxon>
        <taxon>Embryophyta</taxon>
        <taxon>Tracheophyta</taxon>
        <taxon>Spermatophyta</taxon>
        <taxon>Magnoliopsida</taxon>
        <taxon>eudicotyledons</taxon>
        <taxon>Gunneridae</taxon>
        <taxon>Pentapetalae</taxon>
        <taxon>rosids</taxon>
        <taxon>fabids</taxon>
        <taxon>Malpighiales</taxon>
        <taxon>Linaceae</taxon>
        <taxon>Linum</taxon>
    </lineage>
</organism>
<protein>
    <submittedName>
        <fullName evidence="1">Uncharacterized protein</fullName>
    </submittedName>
</protein>
<name>A0AAV2FD33_9ROSI</name>
<gene>
    <name evidence="1" type="ORF">LTRI10_LOCUS35786</name>
</gene>
<sequence length="102" mass="11305">MKNSILAQVQLENRNERQRGKRRFLNGGGEFETAGELRHDLISLLQHAAIAFLRYRPVVDIAVGVVHGTDGGRDASASSSATEIPLLHHQLLKVLIGARVWR</sequence>
<accession>A0AAV2FD33</accession>